<dbReference type="EMBL" id="VSSQ01009446">
    <property type="protein sequence ID" value="MPM41651.1"/>
    <property type="molecule type" value="Genomic_DNA"/>
</dbReference>
<proteinExistence type="predicted"/>
<accession>A0A644ZP77</accession>
<sequence>MDARPLFRSIAGEQLTAEVHQGLSLVVHHQLRFFGNPGNHRRLEVLLLGIAKKGCCILLGNHHGHPLLAFADRPLCSIQPLVLGGKCIKVDHHPVGQLSDGHAHTPSTKIIAPLDQAGHLSSSHQTLQLALLGCIAPLDLTGTRLQTGQAMALRRAGSTTAAVPASPAPNEDDHIRRFGLLPSDLGQRHCANDKAQLHVLGNKPRVIELLHQGGSQANLVAVGAEAVGGS</sequence>
<comment type="caution">
    <text evidence="1">The sequence shown here is derived from an EMBL/GenBank/DDBJ whole genome shotgun (WGS) entry which is preliminary data.</text>
</comment>
<gene>
    <name evidence="1" type="ORF">SDC9_88307</name>
</gene>
<dbReference type="AlphaFoldDB" id="A0A644ZP77"/>
<evidence type="ECO:0000313" key="1">
    <source>
        <dbReference type="EMBL" id="MPM41651.1"/>
    </source>
</evidence>
<reference evidence="1" key="1">
    <citation type="submission" date="2019-08" db="EMBL/GenBank/DDBJ databases">
        <authorList>
            <person name="Kucharzyk K."/>
            <person name="Murdoch R.W."/>
            <person name="Higgins S."/>
            <person name="Loffler F."/>
        </authorList>
    </citation>
    <scope>NUCLEOTIDE SEQUENCE</scope>
</reference>
<organism evidence="1">
    <name type="scientific">bioreactor metagenome</name>
    <dbReference type="NCBI Taxonomy" id="1076179"/>
    <lineage>
        <taxon>unclassified sequences</taxon>
        <taxon>metagenomes</taxon>
        <taxon>ecological metagenomes</taxon>
    </lineage>
</organism>
<protein>
    <submittedName>
        <fullName evidence="1">Uncharacterized protein</fullName>
    </submittedName>
</protein>
<name>A0A644ZP77_9ZZZZ</name>